<evidence type="ECO:0000256" key="6">
    <source>
        <dbReference type="ARBA" id="ARBA00022884"/>
    </source>
</evidence>
<dbReference type="OrthoDB" id="9992118at2759"/>
<evidence type="ECO:0000256" key="5">
    <source>
        <dbReference type="ARBA" id="ARBA00022737"/>
    </source>
</evidence>
<keyword evidence="4" id="KW-0507">mRNA processing</keyword>
<evidence type="ECO:0000256" key="8">
    <source>
        <dbReference type="PROSITE-ProRule" id="PRU00176"/>
    </source>
</evidence>
<evidence type="ECO:0000313" key="12">
    <source>
        <dbReference type="Proteomes" id="UP000298416"/>
    </source>
</evidence>
<feature type="region of interest" description="Disordered" evidence="9">
    <location>
        <begin position="274"/>
        <end position="295"/>
    </location>
</feature>
<feature type="compositionally biased region" description="Basic and acidic residues" evidence="9">
    <location>
        <begin position="281"/>
        <end position="295"/>
    </location>
</feature>
<dbReference type="InterPro" id="IPR000504">
    <property type="entry name" value="RRM_dom"/>
</dbReference>
<keyword evidence="12" id="KW-1185">Reference proteome</keyword>
<dbReference type="SUPFAM" id="SSF54928">
    <property type="entry name" value="RNA-binding domain, RBD"/>
    <property type="match status" value="2"/>
</dbReference>
<keyword evidence="2" id="KW-0150">Chloroplast</keyword>
<feature type="region of interest" description="Disordered" evidence="9">
    <location>
        <begin position="158"/>
        <end position="212"/>
    </location>
</feature>
<feature type="domain" description="RRM" evidence="10">
    <location>
        <begin position="89"/>
        <end position="167"/>
    </location>
</feature>
<name>A0A8X8YX57_SALSN</name>
<dbReference type="InterPro" id="IPR048289">
    <property type="entry name" value="RRM2_NsCP33-like"/>
</dbReference>
<reference evidence="11" key="2">
    <citation type="submission" date="2020-08" db="EMBL/GenBank/DDBJ databases">
        <title>Plant Genome Project.</title>
        <authorList>
            <person name="Zhang R.-G."/>
        </authorList>
    </citation>
    <scope>NUCLEOTIDE SEQUENCE</scope>
    <source>
        <strain evidence="11">Huo1</strain>
        <tissue evidence="11">Leaf</tissue>
    </source>
</reference>
<keyword evidence="5" id="KW-0677">Repeat</keyword>
<keyword evidence="6 8" id="KW-0694">RNA-binding</keyword>
<reference evidence="11" key="1">
    <citation type="submission" date="2018-01" db="EMBL/GenBank/DDBJ databases">
        <authorList>
            <person name="Mao J.F."/>
        </authorList>
    </citation>
    <scope>NUCLEOTIDE SEQUENCE</scope>
    <source>
        <strain evidence="11">Huo1</strain>
        <tissue evidence="11">Leaf</tissue>
    </source>
</reference>
<evidence type="ECO:0000313" key="11">
    <source>
        <dbReference type="EMBL" id="KAG6437343.1"/>
    </source>
</evidence>
<keyword evidence="7" id="KW-0687">Ribonucleoprotein</keyword>
<dbReference type="PANTHER" id="PTHR48025">
    <property type="entry name" value="OS02G0815200 PROTEIN"/>
    <property type="match status" value="1"/>
</dbReference>
<comment type="caution">
    <text evidence="11">The sequence shown here is derived from an EMBL/GenBank/DDBJ whole genome shotgun (WGS) entry which is preliminary data.</text>
</comment>
<dbReference type="PANTHER" id="PTHR48025:SF1">
    <property type="entry name" value="RRM DOMAIN-CONTAINING PROTEIN"/>
    <property type="match status" value="1"/>
</dbReference>
<evidence type="ECO:0000259" key="10">
    <source>
        <dbReference type="PROSITE" id="PS50102"/>
    </source>
</evidence>
<dbReference type="GO" id="GO:0003729">
    <property type="term" value="F:mRNA binding"/>
    <property type="evidence" value="ECO:0007669"/>
    <property type="project" value="TreeGrafter"/>
</dbReference>
<dbReference type="GO" id="GO:0009535">
    <property type="term" value="C:chloroplast thylakoid membrane"/>
    <property type="evidence" value="ECO:0007669"/>
    <property type="project" value="TreeGrafter"/>
</dbReference>
<accession>A0A8X8YX57</accession>
<dbReference type="Proteomes" id="UP000298416">
    <property type="component" value="Unassembled WGS sequence"/>
</dbReference>
<comment type="subcellular location">
    <subcellularLocation>
        <location evidence="1">Plastid</location>
        <location evidence="1">Chloroplast</location>
    </subcellularLocation>
</comment>
<dbReference type="InterPro" id="IPR012677">
    <property type="entry name" value="Nucleotide-bd_a/b_plait_sf"/>
</dbReference>
<dbReference type="Pfam" id="PF00076">
    <property type="entry name" value="RRM_1"/>
    <property type="match status" value="2"/>
</dbReference>
<dbReference type="CDD" id="cd21608">
    <property type="entry name" value="RRM2_NsCP33_like"/>
    <property type="match status" value="1"/>
</dbReference>
<proteinExistence type="predicted"/>
<dbReference type="InterPro" id="IPR050502">
    <property type="entry name" value="Euk_RNA-bind_prot"/>
</dbReference>
<dbReference type="SMART" id="SM00360">
    <property type="entry name" value="RRM"/>
    <property type="match status" value="2"/>
</dbReference>
<keyword evidence="3" id="KW-0934">Plastid</keyword>
<sequence>MAASANFLSLAPRTLSLHHFNSSAAAASPSLFTLSSIKTLPKLVLALSSVTTRSSNFVPNVAFLSDVEEEEEEGTPYFRGTEADEIPGLKLFVGNLPFSVDSAVLAGLFQQAGTVEAVDVILDKATSRSRGFGFVVMSSVEEAEAAVEQFNGYEIEGRALRVNSGPPPPKRERSSFGRRDNSFGGSRGRERSSYGNSSFEGPRAGRERSSYGNTNKVFVGNLSFDVDDFALESVFSEHGNVQDARVICDRDNGRSRGFGFVTYSSAEEVNKAVESLDGTELEGRPIRVSPAEDRR</sequence>
<dbReference type="GO" id="GO:0006397">
    <property type="term" value="P:mRNA processing"/>
    <property type="evidence" value="ECO:0007669"/>
    <property type="project" value="UniProtKB-KW"/>
</dbReference>
<dbReference type="AlphaFoldDB" id="A0A8X8YX57"/>
<gene>
    <name evidence="11" type="ORF">SASPL_102257</name>
</gene>
<evidence type="ECO:0000256" key="2">
    <source>
        <dbReference type="ARBA" id="ARBA00022528"/>
    </source>
</evidence>
<evidence type="ECO:0000256" key="1">
    <source>
        <dbReference type="ARBA" id="ARBA00004229"/>
    </source>
</evidence>
<dbReference type="PROSITE" id="PS50102">
    <property type="entry name" value="RRM"/>
    <property type="match status" value="2"/>
</dbReference>
<evidence type="ECO:0000256" key="3">
    <source>
        <dbReference type="ARBA" id="ARBA00022640"/>
    </source>
</evidence>
<feature type="domain" description="RRM" evidence="10">
    <location>
        <begin position="215"/>
        <end position="293"/>
    </location>
</feature>
<evidence type="ECO:0000256" key="4">
    <source>
        <dbReference type="ARBA" id="ARBA00022664"/>
    </source>
</evidence>
<dbReference type="InterPro" id="IPR035979">
    <property type="entry name" value="RBD_domain_sf"/>
</dbReference>
<organism evidence="11">
    <name type="scientific">Salvia splendens</name>
    <name type="common">Scarlet sage</name>
    <dbReference type="NCBI Taxonomy" id="180675"/>
    <lineage>
        <taxon>Eukaryota</taxon>
        <taxon>Viridiplantae</taxon>
        <taxon>Streptophyta</taxon>
        <taxon>Embryophyta</taxon>
        <taxon>Tracheophyta</taxon>
        <taxon>Spermatophyta</taxon>
        <taxon>Magnoliopsida</taxon>
        <taxon>eudicotyledons</taxon>
        <taxon>Gunneridae</taxon>
        <taxon>Pentapetalae</taxon>
        <taxon>asterids</taxon>
        <taxon>lamiids</taxon>
        <taxon>Lamiales</taxon>
        <taxon>Lamiaceae</taxon>
        <taxon>Nepetoideae</taxon>
        <taxon>Mentheae</taxon>
        <taxon>Salviinae</taxon>
        <taxon>Salvia</taxon>
        <taxon>Salvia subgen. Calosphace</taxon>
        <taxon>core Calosphace</taxon>
    </lineage>
</organism>
<evidence type="ECO:0000256" key="7">
    <source>
        <dbReference type="ARBA" id="ARBA00023274"/>
    </source>
</evidence>
<dbReference type="GO" id="GO:1901259">
    <property type="term" value="P:chloroplast rRNA processing"/>
    <property type="evidence" value="ECO:0007669"/>
    <property type="project" value="TreeGrafter"/>
</dbReference>
<protein>
    <recommendedName>
        <fullName evidence="10">RRM domain-containing protein</fullName>
    </recommendedName>
</protein>
<dbReference type="EMBL" id="PNBA02000001">
    <property type="protein sequence ID" value="KAG6437343.1"/>
    <property type="molecule type" value="Genomic_DNA"/>
</dbReference>
<feature type="compositionally biased region" description="Basic and acidic residues" evidence="9">
    <location>
        <begin position="169"/>
        <end position="192"/>
    </location>
</feature>
<dbReference type="Gene3D" id="3.30.70.330">
    <property type="match status" value="2"/>
</dbReference>
<dbReference type="GO" id="GO:1990904">
    <property type="term" value="C:ribonucleoprotein complex"/>
    <property type="evidence" value="ECO:0007669"/>
    <property type="project" value="UniProtKB-KW"/>
</dbReference>
<evidence type="ECO:0000256" key="9">
    <source>
        <dbReference type="SAM" id="MobiDB-lite"/>
    </source>
</evidence>